<protein>
    <submittedName>
        <fullName evidence="2">L-lactate permease</fullName>
    </submittedName>
</protein>
<sequence length="478" mass="49800">MSASLLLQISPVGVVLLAILAFKRPPVQAAILGVLLVLALWVAGWADPLNDAIAWAITKDTSVLFLSTASVIVPGLAFVILVEKLGAPKAIGEWVKDLGWSPSAQVIFVVLGLAPLLESMTGFGVSLIATVPLLMGLFGREIGLRIALCGMVVMPWGTLGLATLIGGLLSGQTGNELGSHSAILSGPVFLVLTGVALWLAGNRSLKAWGAMFVVACIFVGVLYSVSLATGPEIAGVMAGVTVCVIGLLWSYLSTGNLAKWPRQAWPYLLLLGIIIVARLVFLVTHADSAFIVAGESVSWKPLSSPGVALAIVALVMAMAKFGKEGASIGAVELWNRAKKPVLTIFFFLLLSQIMVKAGFLYQTQQSLLSLSDFTLAPMIAFVAGLAGYVTGSNVGGNTLVMPSIQLLVEQSGPWLAAIVNSAAGHGALGSLSILSMIIGLAGASREEEHKLVQFGFVLVVVNITLIAVVSGLVLFIVK</sequence>
<dbReference type="Proteomes" id="UP000004827">
    <property type="component" value="Unassembled WGS sequence"/>
</dbReference>
<accession>D2YC08</accession>
<dbReference type="EMBL" id="ACYU01000039">
    <property type="protein sequence ID" value="EEW07645.1"/>
    <property type="molecule type" value="Genomic_DNA"/>
</dbReference>
<gene>
    <name evidence="2" type="primary">lctP</name>
    <name evidence="2" type="ORF">VMB_10550</name>
</gene>
<feature type="transmembrane region" description="Helical" evidence="1">
    <location>
        <begin position="264"/>
        <end position="282"/>
    </location>
</feature>
<feature type="transmembrane region" description="Helical" evidence="1">
    <location>
        <begin position="6"/>
        <end position="22"/>
    </location>
</feature>
<feature type="transmembrane region" description="Helical" evidence="1">
    <location>
        <begin position="207"/>
        <end position="227"/>
    </location>
</feature>
<feature type="transmembrane region" description="Helical" evidence="1">
    <location>
        <begin position="233"/>
        <end position="252"/>
    </location>
</feature>
<keyword evidence="1" id="KW-0812">Transmembrane</keyword>
<feature type="transmembrane region" description="Helical" evidence="1">
    <location>
        <begin position="454"/>
        <end position="477"/>
    </location>
</feature>
<feature type="transmembrane region" description="Helical" evidence="1">
    <location>
        <begin position="29"/>
        <end position="46"/>
    </location>
</feature>
<dbReference type="RefSeq" id="WP_001276483.1">
    <property type="nucleotide sequence ID" value="NZ_ACYU01000039.1"/>
</dbReference>
<feature type="transmembrane region" description="Helical" evidence="1">
    <location>
        <begin position="120"/>
        <end position="139"/>
    </location>
</feature>
<keyword evidence="1" id="KW-1133">Transmembrane helix</keyword>
<evidence type="ECO:0000256" key="1">
    <source>
        <dbReference type="SAM" id="Phobius"/>
    </source>
</evidence>
<evidence type="ECO:0000313" key="3">
    <source>
        <dbReference type="Proteomes" id="UP000004827"/>
    </source>
</evidence>
<feature type="transmembrane region" description="Helical" evidence="1">
    <location>
        <begin position="302"/>
        <end position="321"/>
    </location>
</feature>
<reference evidence="2 3" key="1">
    <citation type="journal article" date="2009" name="BMC Evol. Biol.">
        <title>Genomic taxonomy of Vibrios.</title>
        <authorList>
            <person name="Thompson C.C."/>
            <person name="Vicente A.C."/>
            <person name="Souza R.C."/>
            <person name="Vasconcelos A.T."/>
            <person name="Vesth T."/>
            <person name="Alves N.Jr."/>
            <person name="Ussery D.W."/>
            <person name="Iida T."/>
            <person name="Thompson F.L."/>
        </authorList>
    </citation>
    <scope>NUCLEOTIDE SEQUENCE [LARGE SCALE GENOMIC DNA]</scope>
    <source>
        <strain evidence="2 3">VM603</strain>
    </source>
</reference>
<keyword evidence="1" id="KW-0472">Membrane</keyword>
<evidence type="ECO:0000313" key="2">
    <source>
        <dbReference type="EMBL" id="EEW07645.1"/>
    </source>
</evidence>
<feature type="transmembrane region" description="Helical" evidence="1">
    <location>
        <begin position="373"/>
        <end position="394"/>
    </location>
</feature>
<comment type="caution">
    <text evidence="2">The sequence shown here is derived from an EMBL/GenBank/DDBJ whole genome shotgun (WGS) entry which is preliminary data.</text>
</comment>
<dbReference type="AlphaFoldDB" id="D2YC08"/>
<feature type="transmembrane region" description="Helical" evidence="1">
    <location>
        <begin position="181"/>
        <end position="200"/>
    </location>
</feature>
<feature type="transmembrane region" description="Helical" evidence="1">
    <location>
        <begin position="62"/>
        <end position="82"/>
    </location>
</feature>
<feature type="transmembrane region" description="Helical" evidence="1">
    <location>
        <begin position="341"/>
        <end position="361"/>
    </location>
</feature>
<feature type="transmembrane region" description="Helical" evidence="1">
    <location>
        <begin position="414"/>
        <end position="442"/>
    </location>
</feature>
<organism evidence="2 3">
    <name type="scientific">Vibrio mimicus VM603</name>
    <dbReference type="NCBI Taxonomy" id="671074"/>
    <lineage>
        <taxon>Bacteria</taxon>
        <taxon>Pseudomonadati</taxon>
        <taxon>Pseudomonadota</taxon>
        <taxon>Gammaproteobacteria</taxon>
        <taxon>Vibrionales</taxon>
        <taxon>Vibrionaceae</taxon>
        <taxon>Vibrio</taxon>
    </lineage>
</organism>
<feature type="transmembrane region" description="Helical" evidence="1">
    <location>
        <begin position="146"/>
        <end position="169"/>
    </location>
</feature>
<proteinExistence type="predicted"/>
<name>D2YC08_VIBMI</name>